<sequence length="57" mass="6548">MCTINPLISQLQLEKHEATDRTAGGTRDALQPDYRQRSRAEQDSDRGMCIVWVLFPE</sequence>
<evidence type="ECO:0000313" key="3">
    <source>
        <dbReference type="Proteomes" id="UP000324222"/>
    </source>
</evidence>
<comment type="caution">
    <text evidence="2">The sequence shown here is derived from an EMBL/GenBank/DDBJ whole genome shotgun (WGS) entry which is preliminary data.</text>
</comment>
<keyword evidence="3" id="KW-1185">Reference proteome</keyword>
<evidence type="ECO:0000313" key="2">
    <source>
        <dbReference type="EMBL" id="MPC76079.1"/>
    </source>
</evidence>
<accession>A0A5B7I2E9</accession>
<proteinExistence type="predicted"/>
<dbReference type="Proteomes" id="UP000324222">
    <property type="component" value="Unassembled WGS sequence"/>
</dbReference>
<feature type="compositionally biased region" description="Basic and acidic residues" evidence="1">
    <location>
        <begin position="34"/>
        <end position="43"/>
    </location>
</feature>
<dbReference type="EMBL" id="VSRR010042546">
    <property type="protein sequence ID" value="MPC76079.1"/>
    <property type="molecule type" value="Genomic_DNA"/>
</dbReference>
<protein>
    <submittedName>
        <fullName evidence="2">Uncharacterized protein</fullName>
    </submittedName>
</protein>
<gene>
    <name evidence="2" type="ORF">E2C01_070482</name>
</gene>
<reference evidence="2 3" key="1">
    <citation type="submission" date="2019-05" db="EMBL/GenBank/DDBJ databases">
        <title>Another draft genome of Portunus trituberculatus and its Hox gene families provides insights of decapod evolution.</title>
        <authorList>
            <person name="Jeong J.-H."/>
            <person name="Song I."/>
            <person name="Kim S."/>
            <person name="Choi T."/>
            <person name="Kim D."/>
            <person name="Ryu S."/>
            <person name="Kim W."/>
        </authorList>
    </citation>
    <scope>NUCLEOTIDE SEQUENCE [LARGE SCALE GENOMIC DNA]</scope>
    <source>
        <tissue evidence="2">Muscle</tissue>
    </source>
</reference>
<organism evidence="2 3">
    <name type="scientific">Portunus trituberculatus</name>
    <name type="common">Swimming crab</name>
    <name type="synonym">Neptunus trituberculatus</name>
    <dbReference type="NCBI Taxonomy" id="210409"/>
    <lineage>
        <taxon>Eukaryota</taxon>
        <taxon>Metazoa</taxon>
        <taxon>Ecdysozoa</taxon>
        <taxon>Arthropoda</taxon>
        <taxon>Crustacea</taxon>
        <taxon>Multicrustacea</taxon>
        <taxon>Malacostraca</taxon>
        <taxon>Eumalacostraca</taxon>
        <taxon>Eucarida</taxon>
        <taxon>Decapoda</taxon>
        <taxon>Pleocyemata</taxon>
        <taxon>Brachyura</taxon>
        <taxon>Eubrachyura</taxon>
        <taxon>Portunoidea</taxon>
        <taxon>Portunidae</taxon>
        <taxon>Portuninae</taxon>
        <taxon>Portunus</taxon>
    </lineage>
</organism>
<dbReference type="AlphaFoldDB" id="A0A5B7I2E9"/>
<evidence type="ECO:0000256" key="1">
    <source>
        <dbReference type="SAM" id="MobiDB-lite"/>
    </source>
</evidence>
<name>A0A5B7I2E9_PORTR</name>
<feature type="region of interest" description="Disordered" evidence="1">
    <location>
        <begin position="15"/>
        <end position="43"/>
    </location>
</feature>